<gene>
    <name evidence="1" type="ORF">TSG867_LOCUS21853</name>
</gene>
<reference evidence="1" key="1">
    <citation type="submission" date="2021-02" db="EMBL/GenBank/DDBJ databases">
        <authorList>
            <person name="Nowell W R."/>
        </authorList>
    </citation>
    <scope>NUCLEOTIDE SEQUENCE</scope>
</reference>
<protein>
    <submittedName>
        <fullName evidence="1">Uncharacterized protein</fullName>
    </submittedName>
</protein>
<organism evidence="1 2">
    <name type="scientific">Rotaria socialis</name>
    <dbReference type="NCBI Taxonomy" id="392032"/>
    <lineage>
        <taxon>Eukaryota</taxon>
        <taxon>Metazoa</taxon>
        <taxon>Spiralia</taxon>
        <taxon>Gnathifera</taxon>
        <taxon>Rotifera</taxon>
        <taxon>Eurotatoria</taxon>
        <taxon>Bdelloidea</taxon>
        <taxon>Philodinida</taxon>
        <taxon>Philodinidae</taxon>
        <taxon>Rotaria</taxon>
    </lineage>
</organism>
<dbReference type="Proteomes" id="UP000663862">
    <property type="component" value="Unassembled WGS sequence"/>
</dbReference>
<dbReference type="EMBL" id="CAJOBQ010001725">
    <property type="protein sequence ID" value="CAF4510937.1"/>
    <property type="molecule type" value="Genomic_DNA"/>
</dbReference>
<evidence type="ECO:0000313" key="2">
    <source>
        <dbReference type="Proteomes" id="UP000663862"/>
    </source>
</evidence>
<proteinExistence type="predicted"/>
<dbReference type="AlphaFoldDB" id="A0A820W359"/>
<name>A0A820W359_9BILA</name>
<accession>A0A820W359</accession>
<comment type="caution">
    <text evidence="1">The sequence shown here is derived from an EMBL/GenBank/DDBJ whole genome shotgun (WGS) entry which is preliminary data.</text>
</comment>
<evidence type="ECO:0000313" key="1">
    <source>
        <dbReference type="EMBL" id="CAF4510937.1"/>
    </source>
</evidence>
<sequence>MFDTNPISHVIWQATVQSILTVDDDDVANSCNPNIEPYSSCTVRIELPHGCASVNETISDNLIHLYSIQYFSPNVVNSDLLHAQTQATINQIISSTTKEFLLSLQMIRTKTEANALMWPLLTNYYLYD</sequence>